<reference evidence="2" key="1">
    <citation type="submission" date="2024-05" db="EMBL/GenBank/DDBJ databases">
        <authorList>
            <person name="Yang L."/>
            <person name="Pan L."/>
        </authorList>
    </citation>
    <scope>NUCLEOTIDE SEQUENCE</scope>
    <source>
        <strain evidence="2">FCG-7</strain>
    </source>
</reference>
<dbReference type="Gene3D" id="1.10.150.690">
    <property type="entry name" value="DUF2063"/>
    <property type="match status" value="1"/>
</dbReference>
<gene>
    <name evidence="2" type="ORF">ABHF33_12470</name>
</gene>
<sequence>MNYVQAISAFAHALNHEGDTNQPPAASGLHFAQRMRHYRANCRLNRIAALQATFSTVEQLLGADFFRAMAREYVDVTPATSANLHDMGDDFPGFIAQFTPAAALPYLPDVALLDWARWQAWLAPDAPELAADQLAFVASDDFASYRLQLHPAMQLVASANWPIADILAMHDGGPSANLDAGGQKIMISRYQWQTVSDGQWAFFSALQQQASVGDALEQALAVDERTDINQALLWLFQQQLVCAADRSGAVCEDTRPHHA</sequence>
<dbReference type="AlphaFoldDB" id="A0AAU7F819"/>
<dbReference type="InterPro" id="IPR018640">
    <property type="entry name" value="DUF2063"/>
</dbReference>
<feature type="domain" description="Putative DNA-binding" evidence="1">
    <location>
        <begin position="8"/>
        <end position="95"/>
    </location>
</feature>
<proteinExistence type="predicted"/>
<accession>A0AAU7F819</accession>
<dbReference type="Pfam" id="PF09836">
    <property type="entry name" value="DUF2063"/>
    <property type="match status" value="1"/>
</dbReference>
<dbReference type="KEGG" id="cmav:ABHF33_12470"/>
<protein>
    <submittedName>
        <fullName evidence="2">DNA-binding domain-containing protein</fullName>
    </submittedName>
</protein>
<name>A0AAU7F819_9NEIS</name>
<dbReference type="GO" id="GO:0003677">
    <property type="term" value="F:DNA binding"/>
    <property type="evidence" value="ECO:0007669"/>
    <property type="project" value="UniProtKB-KW"/>
</dbReference>
<dbReference type="EMBL" id="CP157355">
    <property type="protein sequence ID" value="XBL99872.1"/>
    <property type="molecule type" value="Genomic_DNA"/>
</dbReference>
<evidence type="ECO:0000259" key="1">
    <source>
        <dbReference type="Pfam" id="PF09836"/>
    </source>
</evidence>
<dbReference type="RefSeq" id="WP_348944255.1">
    <property type="nucleotide sequence ID" value="NZ_CP157355.1"/>
</dbReference>
<dbReference type="InterPro" id="IPR044922">
    <property type="entry name" value="DUF2063_N_sf"/>
</dbReference>
<keyword evidence="2" id="KW-0238">DNA-binding</keyword>
<organism evidence="2">
    <name type="scientific">Chitinibacter mangrovi</name>
    <dbReference type="NCBI Taxonomy" id="3153927"/>
    <lineage>
        <taxon>Bacteria</taxon>
        <taxon>Pseudomonadati</taxon>
        <taxon>Pseudomonadota</taxon>
        <taxon>Betaproteobacteria</taxon>
        <taxon>Neisseriales</taxon>
        <taxon>Chitinibacteraceae</taxon>
        <taxon>Chitinibacter</taxon>
    </lineage>
</organism>
<evidence type="ECO:0000313" key="2">
    <source>
        <dbReference type="EMBL" id="XBL99872.1"/>
    </source>
</evidence>